<dbReference type="PROSITE" id="PS51450">
    <property type="entry name" value="LRR"/>
    <property type="match status" value="3"/>
</dbReference>
<dbReference type="EMBL" id="AJVK01007768">
    <property type="status" value="NOT_ANNOTATED_CDS"/>
    <property type="molecule type" value="Genomic_DNA"/>
</dbReference>
<organism evidence="4 5">
    <name type="scientific">Phlebotomus papatasi</name>
    <name type="common">Sandfly</name>
    <dbReference type="NCBI Taxonomy" id="29031"/>
    <lineage>
        <taxon>Eukaryota</taxon>
        <taxon>Metazoa</taxon>
        <taxon>Ecdysozoa</taxon>
        <taxon>Arthropoda</taxon>
        <taxon>Hexapoda</taxon>
        <taxon>Insecta</taxon>
        <taxon>Pterygota</taxon>
        <taxon>Neoptera</taxon>
        <taxon>Endopterygota</taxon>
        <taxon>Diptera</taxon>
        <taxon>Nematocera</taxon>
        <taxon>Psychodoidea</taxon>
        <taxon>Psychodidae</taxon>
        <taxon>Phlebotomus</taxon>
        <taxon>Phlebotomus</taxon>
    </lineage>
</organism>
<evidence type="ECO:0000256" key="2">
    <source>
        <dbReference type="ARBA" id="ARBA00022737"/>
    </source>
</evidence>
<protein>
    <recommendedName>
        <fullName evidence="3">Disease resistance R13L4/SHOC-2-like LRR domain-containing protein</fullName>
    </recommendedName>
</protein>
<dbReference type="InterPro" id="IPR050216">
    <property type="entry name" value="LRR_domain-containing"/>
</dbReference>
<dbReference type="Gene3D" id="3.80.10.10">
    <property type="entry name" value="Ribonuclease Inhibitor"/>
    <property type="match status" value="1"/>
</dbReference>
<dbReference type="SMART" id="SM00369">
    <property type="entry name" value="LRR_TYP"/>
    <property type="match status" value="4"/>
</dbReference>
<dbReference type="GO" id="GO:0005737">
    <property type="term" value="C:cytoplasm"/>
    <property type="evidence" value="ECO:0007669"/>
    <property type="project" value="TreeGrafter"/>
</dbReference>
<feature type="domain" description="Disease resistance R13L4/SHOC-2-like LRR" evidence="3">
    <location>
        <begin position="46"/>
        <end position="127"/>
    </location>
</feature>
<sequence length="323" mass="37394">MNLNVLHWSYRDLKVFPAEVQTASDSVEEIYLKENFIETLPLWLFQMTNLKFIHLTGNLIDEIPDDIQCLVNLEFLDVSKNRLKEIPSTIGALSKLKCLNVSENEISSIPRQIGFLRNLEALDASKNLLAVVPNELGNCINLLEINLRGNHLLTEIPSRVYALCKLIYFDVNNCGLSYLPYVVGARLVHVRAFDNQKLTHIPIVYEKFLQPWMEPLPIYCPLLNIQKDFLVKVFSPTENRWFNLPRGVIDIHKRDHRIPFTLFELCIRKIYTNFWGPILDNLLAELVPRIILYYIKMGPIGHCGNGFCSNPIFKDCHFLLLKK</sequence>
<dbReference type="SUPFAM" id="SSF52058">
    <property type="entry name" value="L domain-like"/>
    <property type="match status" value="1"/>
</dbReference>
<evidence type="ECO:0000256" key="1">
    <source>
        <dbReference type="ARBA" id="ARBA00022614"/>
    </source>
</evidence>
<keyword evidence="5" id="KW-1185">Reference proteome</keyword>
<dbReference type="AlphaFoldDB" id="A0A1B0EZM5"/>
<name>A0A1B0EZM5_PHLPP</name>
<proteinExistence type="predicted"/>
<evidence type="ECO:0000313" key="4">
    <source>
        <dbReference type="EnsemblMetazoa" id="PPAI010149-PA"/>
    </source>
</evidence>
<dbReference type="SMART" id="SM00364">
    <property type="entry name" value="LRR_BAC"/>
    <property type="match status" value="3"/>
</dbReference>
<dbReference type="InterPro" id="IPR003591">
    <property type="entry name" value="Leu-rich_rpt_typical-subtyp"/>
</dbReference>
<dbReference type="InterPro" id="IPR055414">
    <property type="entry name" value="LRR_R13L4/SHOC2-like"/>
</dbReference>
<keyword evidence="2" id="KW-0677">Repeat</keyword>
<evidence type="ECO:0000259" key="3">
    <source>
        <dbReference type="Pfam" id="PF23598"/>
    </source>
</evidence>
<evidence type="ECO:0000313" key="5">
    <source>
        <dbReference type="Proteomes" id="UP000092462"/>
    </source>
</evidence>
<keyword evidence="1" id="KW-0433">Leucine-rich repeat</keyword>
<dbReference type="InterPro" id="IPR001611">
    <property type="entry name" value="Leu-rich_rpt"/>
</dbReference>
<reference evidence="4" key="1">
    <citation type="submission" date="2022-08" db="UniProtKB">
        <authorList>
            <consortium name="EnsemblMetazoa"/>
        </authorList>
    </citation>
    <scope>IDENTIFICATION</scope>
    <source>
        <strain evidence="4">Israel</strain>
    </source>
</reference>
<dbReference type="PANTHER" id="PTHR48051">
    <property type="match status" value="1"/>
</dbReference>
<dbReference type="VEuPathDB" id="VectorBase:PPAPM1_004983"/>
<dbReference type="PANTHER" id="PTHR48051:SF1">
    <property type="entry name" value="RAS SUPPRESSOR PROTEIN 1"/>
    <property type="match status" value="1"/>
</dbReference>
<dbReference type="InterPro" id="IPR032675">
    <property type="entry name" value="LRR_dom_sf"/>
</dbReference>
<dbReference type="VEuPathDB" id="VectorBase:PPAI010149"/>
<dbReference type="Proteomes" id="UP000092462">
    <property type="component" value="Unassembled WGS sequence"/>
</dbReference>
<accession>A0A1B0EZM5</accession>
<dbReference type="Pfam" id="PF23598">
    <property type="entry name" value="LRR_14"/>
    <property type="match status" value="1"/>
</dbReference>
<dbReference type="EnsemblMetazoa" id="PPAI010149-RA">
    <property type="protein sequence ID" value="PPAI010149-PA"/>
    <property type="gene ID" value="PPAI010149"/>
</dbReference>